<keyword evidence="2" id="KW-0812">Transmembrane</keyword>
<dbReference type="EMBL" id="JAUFPU010000001">
    <property type="protein sequence ID" value="MDN3575361.1"/>
    <property type="molecule type" value="Genomic_DNA"/>
</dbReference>
<feature type="transmembrane region" description="Helical" evidence="2">
    <location>
        <begin position="301"/>
        <end position="321"/>
    </location>
</feature>
<sequence length="327" mass="33146">MNKPGELSVPYSTPVDTLDAVHLTGSAMSWGAILAGATAAASLSLILLLLGVGLGLSSVSPWASSGISATTLGTSTILWLTVTQLLASGLGGYLAGRLRDSWVDINTDEVYFRDTAHGFLAWAIASLVTASLLASAVGAVVSGGAQAGAALTNGMASTVMTTTLGASAPLGAVATRSGGESGALPYFVDSLFRKDGNAALEAGVTNSNGVPSTPGLEPTAATSSYEVTRILMTALQAGSLAPEDLNYVGQVVALRTGLNQQEAEKRVGETFARLQAALVAAETTAREAADQARKASANATLWLFISLLVGAFVASLAATYGGRQRDH</sequence>
<keyword evidence="4" id="KW-1185">Reference proteome</keyword>
<feature type="transmembrane region" description="Helical" evidence="2">
    <location>
        <begin position="116"/>
        <end position="141"/>
    </location>
</feature>
<feature type="transmembrane region" description="Helical" evidence="2">
    <location>
        <begin position="30"/>
        <end position="56"/>
    </location>
</feature>
<name>A0ABT8AZT9_9NEIS</name>
<keyword evidence="2" id="KW-0472">Membrane</keyword>
<feature type="coiled-coil region" evidence="1">
    <location>
        <begin position="271"/>
        <end position="298"/>
    </location>
</feature>
<dbReference type="Proteomes" id="UP001180081">
    <property type="component" value="Unassembled WGS sequence"/>
</dbReference>
<keyword evidence="1" id="KW-0175">Coiled coil</keyword>
<accession>A0ABT8AZT9</accession>
<evidence type="ECO:0000313" key="4">
    <source>
        <dbReference type="Proteomes" id="UP001180081"/>
    </source>
</evidence>
<keyword evidence="2" id="KW-1133">Transmembrane helix</keyword>
<reference evidence="3" key="2">
    <citation type="submission" date="2023-06" db="EMBL/GenBank/DDBJ databases">
        <authorList>
            <person name="Lucena T."/>
            <person name="Sun Q."/>
        </authorList>
    </citation>
    <scope>NUCLEOTIDE SEQUENCE</scope>
    <source>
        <strain evidence="3">CECT 7703</strain>
    </source>
</reference>
<evidence type="ECO:0000256" key="1">
    <source>
        <dbReference type="SAM" id="Coils"/>
    </source>
</evidence>
<comment type="caution">
    <text evidence="3">The sequence shown here is derived from an EMBL/GenBank/DDBJ whole genome shotgun (WGS) entry which is preliminary data.</text>
</comment>
<protein>
    <recommendedName>
        <fullName evidence="5">Transmembrane protein</fullName>
    </recommendedName>
</protein>
<evidence type="ECO:0000256" key="2">
    <source>
        <dbReference type="SAM" id="Phobius"/>
    </source>
</evidence>
<dbReference type="RefSeq" id="WP_290331027.1">
    <property type="nucleotide sequence ID" value="NZ_JAUFPU010000001.1"/>
</dbReference>
<organism evidence="3 4">
    <name type="scientific">Chitinimonas viridis</name>
    <dbReference type="NCBI Taxonomy" id="664880"/>
    <lineage>
        <taxon>Bacteria</taxon>
        <taxon>Pseudomonadati</taxon>
        <taxon>Pseudomonadota</taxon>
        <taxon>Betaproteobacteria</taxon>
        <taxon>Neisseriales</taxon>
        <taxon>Chitinibacteraceae</taxon>
        <taxon>Chitinimonas</taxon>
    </lineage>
</organism>
<evidence type="ECO:0008006" key="5">
    <source>
        <dbReference type="Google" id="ProtNLM"/>
    </source>
</evidence>
<proteinExistence type="predicted"/>
<reference evidence="3" key="1">
    <citation type="journal article" date="2014" name="Int. J. Syst. Evol. Microbiol.">
        <title>Complete genome of a new Firmicutes species belonging to the dominant human colonic microbiota ('Ruminococcus bicirculans') reveals two chromosomes and a selective capacity to utilize plant glucans.</title>
        <authorList>
            <consortium name="NISC Comparative Sequencing Program"/>
            <person name="Wegmann U."/>
            <person name="Louis P."/>
            <person name="Goesmann A."/>
            <person name="Henrissat B."/>
            <person name="Duncan S.H."/>
            <person name="Flint H.J."/>
        </authorList>
    </citation>
    <scope>NUCLEOTIDE SEQUENCE</scope>
    <source>
        <strain evidence="3">CECT 7703</strain>
    </source>
</reference>
<evidence type="ECO:0000313" key="3">
    <source>
        <dbReference type="EMBL" id="MDN3575361.1"/>
    </source>
</evidence>
<gene>
    <name evidence="3" type="ORF">QWZ03_01060</name>
</gene>